<evidence type="ECO:0000313" key="4">
    <source>
        <dbReference type="Proteomes" id="UP000046947"/>
    </source>
</evidence>
<dbReference type="Proteomes" id="UP000046947">
    <property type="component" value="Unassembled WGS sequence"/>
</dbReference>
<dbReference type="AlphaFoldDB" id="A0A654TMJ5"/>
<evidence type="ECO:0000313" key="2">
    <source>
        <dbReference type="EMBL" id="CNW16066.1"/>
    </source>
</evidence>
<protein>
    <submittedName>
        <fullName evidence="1">Uncharacterized protein</fullName>
    </submittedName>
</protein>
<dbReference type="EMBL" id="CFOH01000281">
    <property type="protein sequence ID" value="CFE51517.1"/>
    <property type="molecule type" value="Genomic_DNA"/>
</dbReference>
<proteinExistence type="predicted"/>
<sequence>MVTFSARSVSEGISVTAVAPLPITTIFLPV</sequence>
<name>A0A654TMJ5_MYCTX</name>
<reference evidence="3 4" key="1">
    <citation type="submission" date="2015-03" db="EMBL/GenBank/DDBJ databases">
        <authorList>
            <consortium name="Pathogen Informatics"/>
        </authorList>
    </citation>
    <scope>NUCLEOTIDE SEQUENCE [LARGE SCALE GENOMIC DNA]</scope>
    <source>
        <strain evidence="2 3">D00501624</strain>
        <strain evidence="1 4">H09601792</strain>
    </source>
</reference>
<gene>
    <name evidence="2" type="ORF">ERS007661_03609</name>
    <name evidence="1" type="ORF">ERS007688_01931</name>
</gene>
<dbReference type="EMBL" id="CQQC01001681">
    <property type="protein sequence ID" value="CNW16066.1"/>
    <property type="molecule type" value="Genomic_DNA"/>
</dbReference>
<organism evidence="1 4">
    <name type="scientific">Mycobacterium tuberculosis</name>
    <dbReference type="NCBI Taxonomy" id="1773"/>
    <lineage>
        <taxon>Bacteria</taxon>
        <taxon>Bacillati</taxon>
        <taxon>Actinomycetota</taxon>
        <taxon>Actinomycetes</taxon>
        <taxon>Mycobacteriales</taxon>
        <taxon>Mycobacteriaceae</taxon>
        <taxon>Mycobacterium</taxon>
        <taxon>Mycobacterium tuberculosis complex</taxon>
    </lineage>
</organism>
<evidence type="ECO:0000313" key="3">
    <source>
        <dbReference type="Proteomes" id="UP000039217"/>
    </source>
</evidence>
<evidence type="ECO:0000313" key="1">
    <source>
        <dbReference type="EMBL" id="CFE51517.1"/>
    </source>
</evidence>
<accession>A0A654TMJ5</accession>
<dbReference type="Proteomes" id="UP000039217">
    <property type="component" value="Unassembled WGS sequence"/>
</dbReference>